<reference evidence="2" key="1">
    <citation type="submission" date="2017-01" db="EMBL/GenBank/DDBJ databases">
        <authorList>
            <person name="Joensson R."/>
        </authorList>
    </citation>
    <scope>NUCLEOTIDE SEQUENCE [LARGE SCALE GENOMIC DNA]</scope>
</reference>
<gene>
    <name evidence="1" type="ORF">BQ8769_163</name>
</gene>
<accession>A0A1W1EMG2</accession>
<sequence length="50" mass="5748">MALLLVSGGGMANNHTENRQFIHEQLQLDRQRFQSLQTPEFLKQTRPVAP</sequence>
<dbReference type="EMBL" id="LT719075">
    <property type="protein sequence ID" value="SJK83545.1"/>
    <property type="molecule type" value="Genomic_DNA"/>
</dbReference>
<proteinExistence type="predicted"/>
<dbReference type="AlphaFoldDB" id="A0A1W1EMG2"/>
<dbReference type="Proteomes" id="UP000245997">
    <property type="component" value="Plasmid pAA"/>
</dbReference>
<organism evidence="1 2">
    <name type="scientific">Escherichia coli</name>
    <dbReference type="NCBI Taxonomy" id="562"/>
    <lineage>
        <taxon>Bacteria</taxon>
        <taxon>Pseudomonadati</taxon>
        <taxon>Pseudomonadota</taxon>
        <taxon>Gammaproteobacteria</taxon>
        <taxon>Enterobacterales</taxon>
        <taxon>Enterobacteriaceae</taxon>
        <taxon>Escherichia</taxon>
    </lineage>
</organism>
<evidence type="ECO:0000313" key="2">
    <source>
        <dbReference type="Proteomes" id="UP000245997"/>
    </source>
</evidence>
<evidence type="ECO:0000313" key="1">
    <source>
        <dbReference type="EMBL" id="SJK83545.1"/>
    </source>
</evidence>
<name>A0A1W1EMG2_ECOLX</name>
<protein>
    <submittedName>
        <fullName evidence="1">IncF plasmid conjugative transfer protein TrbC</fullName>
    </submittedName>
</protein>